<organism evidence="1 2">
    <name type="scientific">Punica granatum</name>
    <name type="common">Pomegranate</name>
    <dbReference type="NCBI Taxonomy" id="22663"/>
    <lineage>
        <taxon>Eukaryota</taxon>
        <taxon>Viridiplantae</taxon>
        <taxon>Streptophyta</taxon>
        <taxon>Embryophyta</taxon>
        <taxon>Tracheophyta</taxon>
        <taxon>Spermatophyta</taxon>
        <taxon>Magnoliopsida</taxon>
        <taxon>eudicotyledons</taxon>
        <taxon>Gunneridae</taxon>
        <taxon>Pentapetalae</taxon>
        <taxon>rosids</taxon>
        <taxon>malvids</taxon>
        <taxon>Myrtales</taxon>
        <taxon>Lythraceae</taxon>
        <taxon>Punica</taxon>
    </lineage>
</organism>
<dbReference type="Proteomes" id="UP000233551">
    <property type="component" value="Unassembled WGS sequence"/>
</dbReference>
<sequence length="165" mass="18338">MAEVVTPPARIGRIPNLRRSFPQCTCKPPATTLPRYAAGDVVRMRGSRRSLVINYQGENAEWRGGLGWGKGVGGNKTINLISMLARLPFFDQWASTTTTARPIRVAHNNRGLCEGLKGAHRHPYKVVGDFATPIGGCDHRFSFKIKEKLKRAKINIELVVRAFLD</sequence>
<proteinExistence type="predicted"/>
<comment type="caution">
    <text evidence="1">The sequence shown here is derived from an EMBL/GenBank/DDBJ whole genome shotgun (WGS) entry which is preliminary data.</text>
</comment>
<reference evidence="1 2" key="1">
    <citation type="submission" date="2017-11" db="EMBL/GenBank/DDBJ databases">
        <title>De-novo sequencing of pomegranate (Punica granatum L.) genome.</title>
        <authorList>
            <person name="Akparov Z."/>
            <person name="Amiraslanov A."/>
            <person name="Hajiyeva S."/>
            <person name="Abbasov M."/>
            <person name="Kaur K."/>
            <person name="Hamwieh A."/>
            <person name="Solovyev V."/>
            <person name="Salamov A."/>
            <person name="Braich B."/>
            <person name="Kosarev P."/>
            <person name="Mahmoud A."/>
            <person name="Hajiyev E."/>
            <person name="Babayeva S."/>
            <person name="Izzatullayeva V."/>
            <person name="Mammadov A."/>
            <person name="Mammadov A."/>
            <person name="Sharifova S."/>
            <person name="Ojaghi J."/>
            <person name="Eynullazada K."/>
            <person name="Bayramov B."/>
            <person name="Abdulazimova A."/>
            <person name="Shahmuradov I."/>
        </authorList>
    </citation>
    <scope>NUCLEOTIDE SEQUENCE [LARGE SCALE GENOMIC DNA]</scope>
    <source>
        <strain evidence="2">cv. AG2017</strain>
        <tissue evidence="1">Leaf</tissue>
    </source>
</reference>
<evidence type="ECO:0000313" key="2">
    <source>
        <dbReference type="Proteomes" id="UP000233551"/>
    </source>
</evidence>
<gene>
    <name evidence="1" type="ORF">CRG98_024647</name>
</gene>
<dbReference type="AlphaFoldDB" id="A0A2I0JFD4"/>
<evidence type="ECO:0000313" key="1">
    <source>
        <dbReference type="EMBL" id="PKI54975.1"/>
    </source>
</evidence>
<protein>
    <submittedName>
        <fullName evidence="1">Uncharacterized protein</fullName>
    </submittedName>
</protein>
<name>A0A2I0JFD4_PUNGR</name>
<dbReference type="EMBL" id="PGOL01001733">
    <property type="protein sequence ID" value="PKI54975.1"/>
    <property type="molecule type" value="Genomic_DNA"/>
</dbReference>
<accession>A0A2I0JFD4</accession>
<keyword evidence="2" id="KW-1185">Reference proteome</keyword>